<protein>
    <submittedName>
        <fullName evidence="2">Uncharacterized protein</fullName>
    </submittedName>
</protein>
<evidence type="ECO:0000313" key="2">
    <source>
        <dbReference type="EMBL" id="CAB0045340.1"/>
    </source>
</evidence>
<dbReference type="AlphaFoldDB" id="A0A6H5JAV4"/>
<sequence length="132" mass="15229">MEEREKKIRSHAQARKLGHTPSINHKKRKKDYTAMLGVGDGKLNLARSLGYERRDCLGDADQAPMPRLPGEITTCIRDCDCYDSHPLDLQCPFGFVLINHSFVFSLCVQCIQEAKKRSIDRWRWYCTRGDTI</sequence>
<dbReference type="Proteomes" id="UP000479190">
    <property type="component" value="Unassembled WGS sequence"/>
</dbReference>
<dbReference type="EMBL" id="CADCXV010001560">
    <property type="protein sequence ID" value="CAB0045340.1"/>
    <property type="molecule type" value="Genomic_DNA"/>
</dbReference>
<proteinExistence type="predicted"/>
<reference evidence="2 3" key="1">
    <citation type="submission" date="2020-02" db="EMBL/GenBank/DDBJ databases">
        <authorList>
            <person name="Ferguson B K."/>
        </authorList>
    </citation>
    <scope>NUCLEOTIDE SEQUENCE [LARGE SCALE GENOMIC DNA]</scope>
</reference>
<gene>
    <name evidence="2" type="ORF">TBRA_LOCUS16867</name>
</gene>
<feature type="region of interest" description="Disordered" evidence="1">
    <location>
        <begin position="1"/>
        <end position="28"/>
    </location>
</feature>
<name>A0A6H5JAV4_9HYME</name>
<feature type="compositionally biased region" description="Basic residues" evidence="1">
    <location>
        <begin position="7"/>
        <end position="28"/>
    </location>
</feature>
<evidence type="ECO:0000313" key="3">
    <source>
        <dbReference type="Proteomes" id="UP000479190"/>
    </source>
</evidence>
<keyword evidence="3" id="KW-1185">Reference proteome</keyword>
<evidence type="ECO:0000256" key="1">
    <source>
        <dbReference type="SAM" id="MobiDB-lite"/>
    </source>
</evidence>
<organism evidence="2 3">
    <name type="scientific">Trichogramma brassicae</name>
    <dbReference type="NCBI Taxonomy" id="86971"/>
    <lineage>
        <taxon>Eukaryota</taxon>
        <taxon>Metazoa</taxon>
        <taxon>Ecdysozoa</taxon>
        <taxon>Arthropoda</taxon>
        <taxon>Hexapoda</taxon>
        <taxon>Insecta</taxon>
        <taxon>Pterygota</taxon>
        <taxon>Neoptera</taxon>
        <taxon>Endopterygota</taxon>
        <taxon>Hymenoptera</taxon>
        <taxon>Apocrita</taxon>
        <taxon>Proctotrupomorpha</taxon>
        <taxon>Chalcidoidea</taxon>
        <taxon>Trichogrammatidae</taxon>
        <taxon>Trichogramma</taxon>
    </lineage>
</organism>
<accession>A0A6H5JAV4</accession>